<sequence>MKIKVQLSALFVIAYVFIFKPAGAQSDEQRFSQEKVTEFLQMHTGIPSDMFDRNTFKYHSSASISGQRVSGIYLATRPLEDGKVYEFFLRTDKTLPAGPYTAYYLAGCLSSRLAGLNAFIITNDECACKTSNAQNYLMRARDVNNIF</sequence>
<dbReference type="RefSeq" id="WP_114366394.1">
    <property type="nucleotide sequence ID" value="NZ_BHZF01000006.1"/>
</dbReference>
<keyword evidence="3" id="KW-1185">Reference proteome</keyword>
<gene>
    <name evidence="2" type="ORF">DES35_10443</name>
</gene>
<reference evidence="2 3" key="1">
    <citation type="submission" date="2018-07" db="EMBL/GenBank/DDBJ databases">
        <title>Genomic Encyclopedia of Type Strains, Phase IV (KMG-IV): sequencing the most valuable type-strain genomes for metagenomic binning, comparative biology and taxonomic classification.</title>
        <authorList>
            <person name="Goeker M."/>
        </authorList>
    </citation>
    <scope>NUCLEOTIDE SEQUENCE [LARGE SCALE GENOMIC DNA]</scope>
    <source>
        <strain evidence="2 3">DSM 21410</strain>
    </source>
</reference>
<keyword evidence="1" id="KW-0732">Signal</keyword>
<comment type="caution">
    <text evidence="2">The sequence shown here is derived from an EMBL/GenBank/DDBJ whole genome shotgun (WGS) entry which is preliminary data.</text>
</comment>
<dbReference type="EMBL" id="QPJS01000004">
    <property type="protein sequence ID" value="RCX02284.1"/>
    <property type="molecule type" value="Genomic_DNA"/>
</dbReference>
<feature type="chain" id="PRO_5016942649" evidence="1">
    <location>
        <begin position="25"/>
        <end position="147"/>
    </location>
</feature>
<accession>A0A369A4A4</accession>
<organism evidence="2 3">
    <name type="scientific">Schleiferia thermophila</name>
    <dbReference type="NCBI Taxonomy" id="884107"/>
    <lineage>
        <taxon>Bacteria</taxon>
        <taxon>Pseudomonadati</taxon>
        <taxon>Bacteroidota</taxon>
        <taxon>Flavobacteriia</taxon>
        <taxon>Flavobacteriales</taxon>
        <taxon>Schleiferiaceae</taxon>
        <taxon>Schleiferia</taxon>
    </lineage>
</organism>
<proteinExistence type="predicted"/>
<evidence type="ECO:0000256" key="1">
    <source>
        <dbReference type="SAM" id="SignalP"/>
    </source>
</evidence>
<feature type="signal peptide" evidence="1">
    <location>
        <begin position="1"/>
        <end position="24"/>
    </location>
</feature>
<protein>
    <submittedName>
        <fullName evidence="2">Uncharacterized protein</fullName>
    </submittedName>
</protein>
<evidence type="ECO:0000313" key="2">
    <source>
        <dbReference type="EMBL" id="RCX02284.1"/>
    </source>
</evidence>
<evidence type="ECO:0000313" key="3">
    <source>
        <dbReference type="Proteomes" id="UP000253517"/>
    </source>
</evidence>
<name>A0A369A4A4_9FLAO</name>
<dbReference type="AlphaFoldDB" id="A0A369A4A4"/>
<dbReference type="Proteomes" id="UP000253517">
    <property type="component" value="Unassembled WGS sequence"/>
</dbReference>